<comment type="caution">
    <text evidence="1">The sequence shown here is derived from an EMBL/GenBank/DDBJ whole genome shotgun (WGS) entry which is preliminary data.</text>
</comment>
<keyword evidence="2" id="KW-1185">Reference proteome</keyword>
<sequence length="12" mass="1317">MGLFGLPDPTRL</sequence>
<evidence type="ECO:0000313" key="1">
    <source>
        <dbReference type="EMBL" id="KAJ0035118.1"/>
    </source>
</evidence>
<gene>
    <name evidence="1" type="ORF">Pint_25578</name>
</gene>
<accession>A0ACC0YFF0</accession>
<proteinExistence type="predicted"/>
<evidence type="ECO:0000313" key="2">
    <source>
        <dbReference type="Proteomes" id="UP001163603"/>
    </source>
</evidence>
<organism evidence="1 2">
    <name type="scientific">Pistacia integerrima</name>
    <dbReference type="NCBI Taxonomy" id="434235"/>
    <lineage>
        <taxon>Eukaryota</taxon>
        <taxon>Viridiplantae</taxon>
        <taxon>Streptophyta</taxon>
        <taxon>Embryophyta</taxon>
        <taxon>Tracheophyta</taxon>
        <taxon>Spermatophyta</taxon>
        <taxon>Magnoliopsida</taxon>
        <taxon>eudicotyledons</taxon>
        <taxon>Gunneridae</taxon>
        <taxon>Pentapetalae</taxon>
        <taxon>rosids</taxon>
        <taxon>malvids</taxon>
        <taxon>Sapindales</taxon>
        <taxon>Anacardiaceae</taxon>
        <taxon>Pistacia</taxon>
    </lineage>
</organism>
<name>A0ACC0YFF0_9ROSI</name>
<reference evidence="2" key="1">
    <citation type="journal article" date="2023" name="G3 (Bethesda)">
        <title>Genome assembly and association tests identify interacting loci associated with vigor, precocity, and sex in interspecific pistachio rootstocks.</title>
        <authorList>
            <person name="Palmer W."/>
            <person name="Jacygrad E."/>
            <person name="Sagayaradj S."/>
            <person name="Cavanaugh K."/>
            <person name="Han R."/>
            <person name="Bertier L."/>
            <person name="Beede B."/>
            <person name="Kafkas S."/>
            <person name="Golino D."/>
            <person name="Preece J."/>
            <person name="Michelmore R."/>
        </authorList>
    </citation>
    <scope>NUCLEOTIDE SEQUENCE [LARGE SCALE GENOMIC DNA]</scope>
</reference>
<protein>
    <submittedName>
        <fullName evidence="1">Uncharacterized protein</fullName>
    </submittedName>
</protein>
<dbReference type="Proteomes" id="UP001163603">
    <property type="component" value="Chromosome 7"/>
</dbReference>
<dbReference type="EMBL" id="CM047742">
    <property type="protein sequence ID" value="KAJ0035118.1"/>
    <property type="molecule type" value="Genomic_DNA"/>
</dbReference>